<dbReference type="InterPro" id="IPR028309">
    <property type="entry name" value="RB_fam"/>
</dbReference>
<keyword evidence="3" id="KW-1185">Reference proteome</keyword>
<dbReference type="GO" id="GO:0031175">
    <property type="term" value="P:neuron projection development"/>
    <property type="evidence" value="ECO:0007669"/>
    <property type="project" value="TreeGrafter"/>
</dbReference>
<sequence length="122" mass="13873">MCTRPVSLLSWTPWASLGLRAFPRSAMNSIAQLRVDLTSSGDQPSATLALYFKNCKVDPTEKVLQRVERLGQLFSQMFGHAVEPRCVGLGKWRFTLGVRLYYRVMVSMLKSEEKRLSVQNFS</sequence>
<dbReference type="Proteomes" id="UP000314982">
    <property type="component" value="Unassembled WGS sequence"/>
</dbReference>
<dbReference type="PANTHER" id="PTHR13742">
    <property type="entry name" value="RETINOBLASTOMA-ASSOCIATED PROTEIN RB -RELATED"/>
    <property type="match status" value="1"/>
</dbReference>
<dbReference type="SMART" id="SM01368">
    <property type="entry name" value="RB_A"/>
    <property type="match status" value="1"/>
</dbReference>
<dbReference type="Gene3D" id="1.10.472.10">
    <property type="entry name" value="Cyclin-like"/>
    <property type="match status" value="1"/>
</dbReference>
<name>A0A4W5P4X8_9TELE</name>
<dbReference type="GeneTree" id="ENSGT00950000183202"/>
<dbReference type="GO" id="GO:0000977">
    <property type="term" value="F:RNA polymerase II transcription regulatory region sequence-specific DNA binding"/>
    <property type="evidence" value="ECO:0007669"/>
    <property type="project" value="TreeGrafter"/>
</dbReference>
<dbReference type="AlphaFoldDB" id="A0A4W5P4X8"/>
<evidence type="ECO:0000259" key="1">
    <source>
        <dbReference type="SMART" id="SM01368"/>
    </source>
</evidence>
<accession>A0A4W5P4X8</accession>
<dbReference type="Pfam" id="PF01858">
    <property type="entry name" value="RB_A"/>
    <property type="match status" value="1"/>
</dbReference>
<protein>
    <submittedName>
        <fullName evidence="2">Retinoblastoma 1</fullName>
    </submittedName>
</protein>
<dbReference type="InterPro" id="IPR036915">
    <property type="entry name" value="Cyclin-like_sf"/>
</dbReference>
<dbReference type="Ensembl" id="ENSHHUT00000060408.1">
    <property type="protein sequence ID" value="ENSHHUP00000058407.1"/>
    <property type="gene ID" value="ENSHHUG00000034712.1"/>
</dbReference>
<evidence type="ECO:0000313" key="3">
    <source>
        <dbReference type="Proteomes" id="UP000314982"/>
    </source>
</evidence>
<reference evidence="2" key="3">
    <citation type="submission" date="2025-09" db="UniProtKB">
        <authorList>
            <consortium name="Ensembl"/>
        </authorList>
    </citation>
    <scope>IDENTIFICATION</scope>
</reference>
<evidence type="ECO:0000313" key="2">
    <source>
        <dbReference type="Ensembl" id="ENSHHUP00000058407.1"/>
    </source>
</evidence>
<dbReference type="GO" id="GO:0035189">
    <property type="term" value="C:Rb-E2F complex"/>
    <property type="evidence" value="ECO:0007669"/>
    <property type="project" value="TreeGrafter"/>
</dbReference>
<dbReference type="GO" id="GO:0006357">
    <property type="term" value="P:regulation of transcription by RNA polymerase II"/>
    <property type="evidence" value="ECO:0007669"/>
    <property type="project" value="InterPro"/>
</dbReference>
<organism evidence="2 3">
    <name type="scientific">Hucho hucho</name>
    <name type="common">huchen</name>
    <dbReference type="NCBI Taxonomy" id="62062"/>
    <lineage>
        <taxon>Eukaryota</taxon>
        <taxon>Metazoa</taxon>
        <taxon>Chordata</taxon>
        <taxon>Craniata</taxon>
        <taxon>Vertebrata</taxon>
        <taxon>Euteleostomi</taxon>
        <taxon>Actinopterygii</taxon>
        <taxon>Neopterygii</taxon>
        <taxon>Teleostei</taxon>
        <taxon>Protacanthopterygii</taxon>
        <taxon>Salmoniformes</taxon>
        <taxon>Salmonidae</taxon>
        <taxon>Salmoninae</taxon>
        <taxon>Hucho</taxon>
    </lineage>
</organism>
<dbReference type="SUPFAM" id="SSF47954">
    <property type="entry name" value="Cyclin-like"/>
    <property type="match status" value="1"/>
</dbReference>
<dbReference type="PANTHER" id="PTHR13742:SF36">
    <property type="entry name" value="RETINOBLASTOMA-ASSOCIATED PROTEIN"/>
    <property type="match status" value="1"/>
</dbReference>
<dbReference type="InterPro" id="IPR002720">
    <property type="entry name" value="RB_A"/>
</dbReference>
<reference evidence="3" key="1">
    <citation type="submission" date="2018-06" db="EMBL/GenBank/DDBJ databases">
        <title>Genome assembly of Danube salmon.</title>
        <authorList>
            <person name="Macqueen D.J."/>
            <person name="Gundappa M.K."/>
        </authorList>
    </citation>
    <scope>NUCLEOTIDE SEQUENCE [LARGE SCALE GENOMIC DNA]</scope>
</reference>
<dbReference type="GO" id="GO:0000785">
    <property type="term" value="C:chromatin"/>
    <property type="evidence" value="ECO:0007669"/>
    <property type="project" value="TreeGrafter"/>
</dbReference>
<feature type="domain" description="Retinoblastoma-associated protein A-box" evidence="1">
    <location>
        <begin position="22"/>
        <end position="122"/>
    </location>
</feature>
<proteinExistence type="predicted"/>
<dbReference type="GO" id="GO:0048667">
    <property type="term" value="P:cell morphogenesis involved in neuron differentiation"/>
    <property type="evidence" value="ECO:0007669"/>
    <property type="project" value="TreeGrafter"/>
</dbReference>
<dbReference type="GO" id="GO:2000134">
    <property type="term" value="P:negative regulation of G1/S transition of mitotic cell cycle"/>
    <property type="evidence" value="ECO:0007669"/>
    <property type="project" value="TreeGrafter"/>
</dbReference>
<reference evidence="2" key="2">
    <citation type="submission" date="2025-08" db="UniProtKB">
        <authorList>
            <consortium name="Ensembl"/>
        </authorList>
    </citation>
    <scope>IDENTIFICATION</scope>
</reference>